<dbReference type="SUPFAM" id="SSF51735">
    <property type="entry name" value="NAD(P)-binding Rossmann-fold domains"/>
    <property type="match status" value="1"/>
</dbReference>
<protein>
    <submittedName>
        <fullName evidence="2">NADPH:quinone oxidoreductase</fullName>
    </submittedName>
</protein>
<dbReference type="InterPro" id="IPR036291">
    <property type="entry name" value="NAD(P)-bd_dom_sf"/>
</dbReference>
<reference evidence="2" key="1">
    <citation type="journal article" date="2014" name="Int. J. Syst. Evol. Microbiol.">
        <title>Complete genome sequence of Corynebacterium casei LMG S-19264T (=DSM 44701T), isolated from a smear-ripened cheese.</title>
        <authorList>
            <consortium name="US DOE Joint Genome Institute (JGI-PGF)"/>
            <person name="Walter F."/>
            <person name="Albersmeier A."/>
            <person name="Kalinowski J."/>
            <person name="Ruckert C."/>
        </authorList>
    </citation>
    <scope>NUCLEOTIDE SEQUENCE</scope>
    <source>
        <strain evidence="2">CGMCC 1.12919</strain>
    </source>
</reference>
<dbReference type="InterPro" id="IPR052711">
    <property type="entry name" value="Zinc_ADH-like"/>
</dbReference>
<feature type="domain" description="Enoyl reductase (ER)" evidence="1">
    <location>
        <begin position="10"/>
        <end position="332"/>
    </location>
</feature>
<dbReference type="InterPro" id="IPR011032">
    <property type="entry name" value="GroES-like_sf"/>
</dbReference>
<dbReference type="PANTHER" id="PTHR45033">
    <property type="match status" value="1"/>
</dbReference>
<proteinExistence type="predicted"/>
<organism evidence="2 3">
    <name type="scientific">Chelatococcus reniformis</name>
    <dbReference type="NCBI Taxonomy" id="1494448"/>
    <lineage>
        <taxon>Bacteria</taxon>
        <taxon>Pseudomonadati</taxon>
        <taxon>Pseudomonadota</taxon>
        <taxon>Alphaproteobacteria</taxon>
        <taxon>Hyphomicrobiales</taxon>
        <taxon>Chelatococcaceae</taxon>
        <taxon>Chelatococcus</taxon>
    </lineage>
</organism>
<dbReference type="CDD" id="cd08276">
    <property type="entry name" value="MDR7"/>
    <property type="match status" value="1"/>
</dbReference>
<dbReference type="Gene3D" id="3.40.50.720">
    <property type="entry name" value="NAD(P)-binding Rossmann-like Domain"/>
    <property type="match status" value="1"/>
</dbReference>
<dbReference type="InterPro" id="IPR013149">
    <property type="entry name" value="ADH-like_C"/>
</dbReference>
<accession>A0A916UX55</accession>
<dbReference type="EMBL" id="BMGG01000013">
    <property type="protein sequence ID" value="GGC92739.1"/>
    <property type="molecule type" value="Genomic_DNA"/>
</dbReference>
<evidence type="ECO:0000259" key="1">
    <source>
        <dbReference type="SMART" id="SM00829"/>
    </source>
</evidence>
<dbReference type="SUPFAM" id="SSF50129">
    <property type="entry name" value="GroES-like"/>
    <property type="match status" value="1"/>
</dbReference>
<dbReference type="SMART" id="SM00829">
    <property type="entry name" value="PKS_ER"/>
    <property type="match status" value="1"/>
</dbReference>
<sequence length="349" mass="36766">MRCWELCSFGPDGLAPGERPEPVPGSCEVLVEIDAVALNYRDLAIARGVYAPAQPLPMVPASDAVGRVVAVGAEVDRWRIGDRVIGCYMQSWDRGPSERADRAHTLGSPLDGVLCERRVFPAGFIVRAPERLTDVECATLPIAALTAWCALFELAVARPGETVLVQGSGGVSTFVVQLGLAAGLKVVAVSRSAEKAAAIRALGVETVISSQTPDWGKAVLAATAGRGVDAVVDVGGETSLPQSIAASAQNGRIVATGFLGGLSATIELGPIITKNLTIRGVTVGSRASFEAMLAFIERASFRPVIDSVFPFDAVPQAYQRLASADQHGKVCINLRETQPRETQPRETQP</sequence>
<comment type="caution">
    <text evidence="2">The sequence shown here is derived from an EMBL/GenBank/DDBJ whole genome shotgun (WGS) entry which is preliminary data.</text>
</comment>
<evidence type="ECO:0000313" key="3">
    <source>
        <dbReference type="Proteomes" id="UP000637002"/>
    </source>
</evidence>
<reference evidence="2" key="2">
    <citation type="submission" date="2020-09" db="EMBL/GenBank/DDBJ databases">
        <authorList>
            <person name="Sun Q."/>
            <person name="Zhou Y."/>
        </authorList>
    </citation>
    <scope>NUCLEOTIDE SEQUENCE</scope>
    <source>
        <strain evidence="2">CGMCC 1.12919</strain>
    </source>
</reference>
<dbReference type="PANTHER" id="PTHR45033:SF2">
    <property type="entry name" value="ZINC-TYPE ALCOHOL DEHYDROGENASE-LIKE PROTEIN C1773.06C"/>
    <property type="match status" value="1"/>
</dbReference>
<name>A0A916UX55_9HYPH</name>
<dbReference type="GO" id="GO:0016491">
    <property type="term" value="F:oxidoreductase activity"/>
    <property type="evidence" value="ECO:0007669"/>
    <property type="project" value="InterPro"/>
</dbReference>
<gene>
    <name evidence="2" type="primary">adhP</name>
    <name evidence="2" type="ORF">GCM10010994_58200</name>
</gene>
<dbReference type="Gene3D" id="3.90.180.10">
    <property type="entry name" value="Medium-chain alcohol dehydrogenases, catalytic domain"/>
    <property type="match status" value="1"/>
</dbReference>
<dbReference type="InterPro" id="IPR020843">
    <property type="entry name" value="ER"/>
</dbReference>
<dbReference type="Pfam" id="PF00107">
    <property type="entry name" value="ADH_zinc_N"/>
    <property type="match status" value="1"/>
</dbReference>
<keyword evidence="3" id="KW-1185">Reference proteome</keyword>
<dbReference type="Pfam" id="PF08240">
    <property type="entry name" value="ADH_N"/>
    <property type="match status" value="1"/>
</dbReference>
<dbReference type="AlphaFoldDB" id="A0A916UX55"/>
<dbReference type="Proteomes" id="UP000637002">
    <property type="component" value="Unassembled WGS sequence"/>
</dbReference>
<dbReference type="InterPro" id="IPR013154">
    <property type="entry name" value="ADH-like_N"/>
</dbReference>
<evidence type="ECO:0000313" key="2">
    <source>
        <dbReference type="EMBL" id="GGC92739.1"/>
    </source>
</evidence>